<evidence type="ECO:0000256" key="6">
    <source>
        <dbReference type="ARBA" id="ARBA00023136"/>
    </source>
</evidence>
<gene>
    <name evidence="10" type="ORF">CLHOM_33910</name>
</gene>
<dbReference type="RefSeq" id="WP_074782663.1">
    <property type="nucleotide sequence ID" value="NZ_LHUR01000042.1"/>
</dbReference>
<feature type="transmembrane region" description="Helical" evidence="7">
    <location>
        <begin position="79"/>
        <end position="97"/>
    </location>
</feature>
<evidence type="ECO:0000256" key="7">
    <source>
        <dbReference type="SAM" id="Phobius"/>
    </source>
</evidence>
<reference evidence="11" key="1">
    <citation type="submission" date="2015-08" db="EMBL/GenBank/DDBJ databases">
        <title>Genome sequence of the strict anaerobe Clostridium homopropionicum LuHBu1 (DSM 5847T).</title>
        <authorList>
            <person name="Poehlein A."/>
            <person name="Beck M."/>
            <person name="Schiel-Bengelsdorf B."/>
            <person name="Bengelsdorf F.R."/>
            <person name="Daniel R."/>
            <person name="Duerre P."/>
        </authorList>
    </citation>
    <scope>NUCLEOTIDE SEQUENCE [LARGE SCALE GENOMIC DNA]</scope>
    <source>
        <strain evidence="11">DSM 5847</strain>
    </source>
</reference>
<name>A0A0L6Z689_9CLOT</name>
<dbReference type="Pfam" id="PF16916">
    <property type="entry name" value="ZT_dimer"/>
    <property type="match status" value="1"/>
</dbReference>
<keyword evidence="4 7" id="KW-0812">Transmembrane</keyword>
<dbReference type="Gene3D" id="3.30.70.1350">
    <property type="entry name" value="Cation efflux protein, cytoplasmic domain"/>
    <property type="match status" value="1"/>
</dbReference>
<keyword evidence="6 7" id="KW-0472">Membrane</keyword>
<comment type="caution">
    <text evidence="10">The sequence shown here is derived from an EMBL/GenBank/DDBJ whole genome shotgun (WGS) entry which is preliminary data.</text>
</comment>
<dbReference type="AlphaFoldDB" id="A0A0L6Z689"/>
<evidence type="ECO:0000256" key="1">
    <source>
        <dbReference type="ARBA" id="ARBA00004141"/>
    </source>
</evidence>
<accession>A0A0L6Z689</accession>
<evidence type="ECO:0000313" key="10">
    <source>
        <dbReference type="EMBL" id="KOA18489.1"/>
    </source>
</evidence>
<feature type="transmembrane region" description="Helical" evidence="7">
    <location>
        <begin position="156"/>
        <end position="173"/>
    </location>
</feature>
<dbReference type="Proteomes" id="UP000037043">
    <property type="component" value="Unassembled WGS sequence"/>
</dbReference>
<keyword evidence="11" id="KW-1185">Reference proteome</keyword>
<dbReference type="SUPFAM" id="SSF160240">
    <property type="entry name" value="Cation efflux protein cytoplasmic domain-like"/>
    <property type="match status" value="1"/>
</dbReference>
<comment type="similarity">
    <text evidence="2">Belongs to the cation diffusion facilitator (CDF) transporter (TC 2.A.4) family.</text>
</comment>
<dbReference type="PATRIC" id="fig|1121318.3.peg.3386"/>
<evidence type="ECO:0000259" key="8">
    <source>
        <dbReference type="Pfam" id="PF01545"/>
    </source>
</evidence>
<evidence type="ECO:0000259" key="9">
    <source>
        <dbReference type="Pfam" id="PF16916"/>
    </source>
</evidence>
<dbReference type="InterPro" id="IPR050291">
    <property type="entry name" value="CDF_Transporter"/>
</dbReference>
<evidence type="ECO:0000256" key="4">
    <source>
        <dbReference type="ARBA" id="ARBA00022692"/>
    </source>
</evidence>
<feature type="transmembrane region" description="Helical" evidence="7">
    <location>
        <begin position="12"/>
        <end position="31"/>
    </location>
</feature>
<feature type="domain" description="Cation efflux protein transmembrane" evidence="8">
    <location>
        <begin position="12"/>
        <end position="204"/>
    </location>
</feature>
<dbReference type="InterPro" id="IPR027470">
    <property type="entry name" value="Cation_efflux_CTD"/>
</dbReference>
<dbReference type="InterPro" id="IPR002524">
    <property type="entry name" value="Cation_efflux"/>
</dbReference>
<keyword evidence="3" id="KW-0813">Transport</keyword>
<dbReference type="InterPro" id="IPR036837">
    <property type="entry name" value="Cation_efflux_CTD_sf"/>
</dbReference>
<proteinExistence type="inferred from homology"/>
<feature type="transmembrane region" description="Helical" evidence="7">
    <location>
        <begin position="179"/>
        <end position="197"/>
    </location>
</feature>
<feature type="transmembrane region" description="Helical" evidence="7">
    <location>
        <begin position="117"/>
        <end position="135"/>
    </location>
</feature>
<dbReference type="STRING" id="36844.SAMN04488501_10189"/>
<dbReference type="Gene3D" id="1.20.1510.10">
    <property type="entry name" value="Cation efflux protein transmembrane domain"/>
    <property type="match status" value="1"/>
</dbReference>
<evidence type="ECO:0000313" key="11">
    <source>
        <dbReference type="Proteomes" id="UP000037043"/>
    </source>
</evidence>
<dbReference type="GO" id="GO:0016020">
    <property type="term" value="C:membrane"/>
    <property type="evidence" value="ECO:0007669"/>
    <property type="project" value="UniProtKB-SubCell"/>
</dbReference>
<feature type="transmembrane region" description="Helical" evidence="7">
    <location>
        <begin position="37"/>
        <end position="58"/>
    </location>
</feature>
<evidence type="ECO:0000256" key="3">
    <source>
        <dbReference type="ARBA" id="ARBA00022448"/>
    </source>
</evidence>
<evidence type="ECO:0000256" key="5">
    <source>
        <dbReference type="ARBA" id="ARBA00022989"/>
    </source>
</evidence>
<sequence length="288" mass="31631">MEDYKLGTKVSVVTMILNIILAIFKLIAGIFGKSSAMIADAVHTVSDVFTTIVVIIGLKISSKGEDKEHPYGHERLEAVCAKIISVALLLVGFMIGYKSAVRLYTGNITTPGKIALWAAAVSIIFKEGMYWYTIITARKIRSIAMEGDAWHHRSDALSSVGTFLGILGARYGYTFMDPLAGIIVSILIIKVGVDLYIRAVKELIDSSADKETLDKINNSVISIDGVKAIKNLKTRIFGNKIYVDIEICVDERLSVREGHDIAELVHCSVENEINTVKHCMVHIEPFTG</sequence>
<dbReference type="InterPro" id="IPR027469">
    <property type="entry name" value="Cation_efflux_TMD_sf"/>
</dbReference>
<dbReference type="SUPFAM" id="SSF161111">
    <property type="entry name" value="Cation efflux protein transmembrane domain-like"/>
    <property type="match status" value="1"/>
</dbReference>
<dbReference type="EMBL" id="LHUR01000042">
    <property type="protein sequence ID" value="KOA18489.1"/>
    <property type="molecule type" value="Genomic_DNA"/>
</dbReference>
<dbReference type="GO" id="GO:0008324">
    <property type="term" value="F:monoatomic cation transmembrane transporter activity"/>
    <property type="evidence" value="ECO:0007669"/>
    <property type="project" value="InterPro"/>
</dbReference>
<dbReference type="NCBIfam" id="TIGR01297">
    <property type="entry name" value="CDF"/>
    <property type="match status" value="1"/>
</dbReference>
<dbReference type="Pfam" id="PF01545">
    <property type="entry name" value="Cation_efflux"/>
    <property type="match status" value="1"/>
</dbReference>
<dbReference type="PANTHER" id="PTHR43840">
    <property type="entry name" value="MITOCHONDRIAL METAL TRANSPORTER 1-RELATED"/>
    <property type="match status" value="1"/>
</dbReference>
<evidence type="ECO:0000256" key="2">
    <source>
        <dbReference type="ARBA" id="ARBA00008114"/>
    </source>
</evidence>
<dbReference type="InterPro" id="IPR058533">
    <property type="entry name" value="Cation_efflux_TM"/>
</dbReference>
<protein>
    <submittedName>
        <fullName evidence="10">Putative cation efflux system proteinc</fullName>
    </submittedName>
</protein>
<dbReference type="PANTHER" id="PTHR43840:SF15">
    <property type="entry name" value="MITOCHONDRIAL METAL TRANSPORTER 1-RELATED"/>
    <property type="match status" value="1"/>
</dbReference>
<comment type="subcellular location">
    <subcellularLocation>
        <location evidence="1">Membrane</location>
        <topology evidence="1">Multi-pass membrane protein</topology>
    </subcellularLocation>
</comment>
<dbReference type="FunFam" id="1.20.1510.10:FF:000006">
    <property type="entry name" value="Divalent cation efflux transporter"/>
    <property type="match status" value="1"/>
</dbReference>
<organism evidence="10 11">
    <name type="scientific">Clostridium homopropionicum DSM 5847</name>
    <dbReference type="NCBI Taxonomy" id="1121318"/>
    <lineage>
        <taxon>Bacteria</taxon>
        <taxon>Bacillati</taxon>
        <taxon>Bacillota</taxon>
        <taxon>Clostridia</taxon>
        <taxon>Eubacteriales</taxon>
        <taxon>Clostridiaceae</taxon>
        <taxon>Clostridium</taxon>
    </lineage>
</organism>
<feature type="domain" description="Cation efflux protein cytoplasmic" evidence="9">
    <location>
        <begin position="209"/>
        <end position="286"/>
    </location>
</feature>
<keyword evidence="5 7" id="KW-1133">Transmembrane helix</keyword>